<dbReference type="Gene3D" id="1.20.1050.10">
    <property type="match status" value="1"/>
</dbReference>
<dbReference type="STRING" id="1353952.A0A165JMH6"/>
<dbReference type="InterPro" id="IPR036249">
    <property type="entry name" value="Thioredoxin-like_sf"/>
</dbReference>
<dbReference type="SFLD" id="SFLDG00358">
    <property type="entry name" value="Main_(cytGST)"/>
    <property type="match status" value="1"/>
</dbReference>
<reference evidence="2 3" key="1">
    <citation type="journal article" date="2016" name="Mol. Biol. Evol.">
        <title>Comparative Genomics of Early-Diverging Mushroom-Forming Fungi Provides Insights into the Origins of Lignocellulose Decay Capabilities.</title>
        <authorList>
            <person name="Nagy L.G."/>
            <person name="Riley R."/>
            <person name="Tritt A."/>
            <person name="Adam C."/>
            <person name="Daum C."/>
            <person name="Floudas D."/>
            <person name="Sun H."/>
            <person name="Yadav J.S."/>
            <person name="Pangilinan J."/>
            <person name="Larsson K.H."/>
            <person name="Matsuura K."/>
            <person name="Barry K."/>
            <person name="Labutti K."/>
            <person name="Kuo R."/>
            <person name="Ohm R.A."/>
            <person name="Bhattacharya S.S."/>
            <person name="Shirouzu T."/>
            <person name="Yoshinaga Y."/>
            <person name="Martin F.M."/>
            <person name="Grigoriev I.V."/>
            <person name="Hibbett D.S."/>
        </authorList>
    </citation>
    <scope>NUCLEOTIDE SEQUENCE [LARGE SCALE GENOMIC DNA]</scope>
    <source>
        <strain evidence="2 3">HHB12733</strain>
    </source>
</reference>
<dbReference type="SFLD" id="SFLDS00019">
    <property type="entry name" value="Glutathione_Transferase_(cytos"/>
    <property type="match status" value="1"/>
</dbReference>
<feature type="domain" description="GST N-terminal" evidence="1">
    <location>
        <begin position="5"/>
        <end position="96"/>
    </location>
</feature>
<sequence>MAAVAPLTLYTNKGCPYAQRAVIALKETKIAHDEVEIDLQNKPVWYQPNINPASKVPAIVYGAKQEDKTVAPPGAVKLAESLVLVEFFAELAPDSHLLPADPVQRAKARFFITLVGDKFNPAWNAFAAKGEGEEAVVAAINQLVGELDPAGPYALGKEWSIADTAIAPFVGRLYLLAKNDVGNWPVGEGPKFLEKLDNIGKWEKYAKALLARPSFQESFPADYLLERLRARYNAQRK</sequence>
<dbReference type="PROSITE" id="PS50404">
    <property type="entry name" value="GST_NTER"/>
    <property type="match status" value="1"/>
</dbReference>
<proteinExistence type="predicted"/>
<name>A0A165JMH6_9BASI</name>
<evidence type="ECO:0000313" key="2">
    <source>
        <dbReference type="EMBL" id="KZT62038.1"/>
    </source>
</evidence>
<dbReference type="InterPro" id="IPR040079">
    <property type="entry name" value="Glutathione_S-Trfase"/>
</dbReference>
<dbReference type="Pfam" id="PF13417">
    <property type="entry name" value="GST_N_3"/>
    <property type="match status" value="1"/>
</dbReference>
<dbReference type="InParanoid" id="A0A165JMH6"/>
<dbReference type="SUPFAM" id="SSF52833">
    <property type="entry name" value="Thioredoxin-like"/>
    <property type="match status" value="1"/>
</dbReference>
<gene>
    <name evidence="2" type="ORF">CALCODRAFT_479518</name>
</gene>
<dbReference type="CDD" id="cd00570">
    <property type="entry name" value="GST_N_family"/>
    <property type="match status" value="1"/>
</dbReference>
<dbReference type="InterPro" id="IPR036282">
    <property type="entry name" value="Glutathione-S-Trfase_C_sf"/>
</dbReference>
<dbReference type="InterPro" id="IPR004045">
    <property type="entry name" value="Glutathione_S-Trfase_N"/>
</dbReference>
<dbReference type="Proteomes" id="UP000076842">
    <property type="component" value="Unassembled WGS sequence"/>
</dbReference>
<keyword evidence="3" id="KW-1185">Reference proteome</keyword>
<keyword evidence="2" id="KW-0808">Transferase</keyword>
<dbReference type="InterPro" id="IPR050983">
    <property type="entry name" value="GST_Omega/HSP26"/>
</dbReference>
<dbReference type="EMBL" id="KV423919">
    <property type="protein sequence ID" value="KZT62038.1"/>
    <property type="molecule type" value="Genomic_DNA"/>
</dbReference>
<evidence type="ECO:0000313" key="3">
    <source>
        <dbReference type="Proteomes" id="UP000076842"/>
    </source>
</evidence>
<accession>A0A165JMH6</accession>
<protein>
    <submittedName>
        <fullName evidence="2">Glutathione S-transferase</fullName>
    </submittedName>
</protein>
<dbReference type="OrthoDB" id="202840at2759"/>
<dbReference type="AlphaFoldDB" id="A0A165JMH6"/>
<evidence type="ECO:0000259" key="1">
    <source>
        <dbReference type="PROSITE" id="PS50404"/>
    </source>
</evidence>
<dbReference type="GO" id="GO:0016740">
    <property type="term" value="F:transferase activity"/>
    <property type="evidence" value="ECO:0007669"/>
    <property type="project" value="UniProtKB-KW"/>
</dbReference>
<dbReference type="SUPFAM" id="SSF47616">
    <property type="entry name" value="GST C-terminal domain-like"/>
    <property type="match status" value="1"/>
</dbReference>
<dbReference type="PANTHER" id="PTHR43968:SF8">
    <property type="entry name" value="S-TRANSFERASE, PUTATIVE (AFU_ORTHOLOGUE AFUA_2G00590)-RELATED"/>
    <property type="match status" value="1"/>
</dbReference>
<organism evidence="2 3">
    <name type="scientific">Calocera cornea HHB12733</name>
    <dbReference type="NCBI Taxonomy" id="1353952"/>
    <lineage>
        <taxon>Eukaryota</taxon>
        <taxon>Fungi</taxon>
        <taxon>Dikarya</taxon>
        <taxon>Basidiomycota</taxon>
        <taxon>Agaricomycotina</taxon>
        <taxon>Dacrymycetes</taxon>
        <taxon>Dacrymycetales</taxon>
        <taxon>Dacrymycetaceae</taxon>
        <taxon>Calocera</taxon>
    </lineage>
</organism>
<dbReference type="GO" id="GO:0005737">
    <property type="term" value="C:cytoplasm"/>
    <property type="evidence" value="ECO:0007669"/>
    <property type="project" value="TreeGrafter"/>
</dbReference>
<dbReference type="PANTHER" id="PTHR43968">
    <property type="match status" value="1"/>
</dbReference>
<dbReference type="Gene3D" id="3.40.30.10">
    <property type="entry name" value="Glutaredoxin"/>
    <property type="match status" value="1"/>
</dbReference>